<dbReference type="GO" id="GO:0005886">
    <property type="term" value="C:plasma membrane"/>
    <property type="evidence" value="ECO:0007669"/>
    <property type="project" value="UniProtKB-SubCell"/>
</dbReference>
<dbReference type="InterPro" id="IPR051211">
    <property type="entry name" value="PG_lysyltransferase"/>
</dbReference>
<gene>
    <name evidence="7" type="ORF">SAMN05216258_12224</name>
</gene>
<keyword evidence="8" id="KW-1185">Reference proteome</keyword>
<dbReference type="SUPFAM" id="SSF55729">
    <property type="entry name" value="Acyl-CoA N-acyltransferases (Nat)"/>
    <property type="match status" value="1"/>
</dbReference>
<dbReference type="Pfam" id="PF09924">
    <property type="entry name" value="LPG_synthase_C"/>
    <property type="match status" value="1"/>
</dbReference>
<comment type="subcellular location">
    <subcellularLocation>
        <location evidence="1">Cell membrane</location>
        <topology evidence="1">Multi-pass membrane protein</topology>
    </subcellularLocation>
</comment>
<dbReference type="STRING" id="1114924.SAMN05216258_12224"/>
<evidence type="ECO:0000259" key="6">
    <source>
        <dbReference type="Pfam" id="PF09924"/>
    </source>
</evidence>
<keyword evidence="2" id="KW-1003">Cell membrane</keyword>
<evidence type="ECO:0000256" key="2">
    <source>
        <dbReference type="ARBA" id="ARBA00022475"/>
    </source>
</evidence>
<name>A0A1I3PYI4_9RHOB</name>
<keyword evidence="4" id="KW-1133">Transmembrane helix</keyword>
<keyword evidence="5" id="KW-0472">Membrane</keyword>
<evidence type="ECO:0000313" key="8">
    <source>
        <dbReference type="Proteomes" id="UP000199377"/>
    </source>
</evidence>
<dbReference type="InterPro" id="IPR016181">
    <property type="entry name" value="Acyl_CoA_acyltransferase"/>
</dbReference>
<sequence length="297" mass="31893">MRPGPEALAAAEPVLRAGTSPDAGVALTGDKSLMFLDASDAFVVFGISGGSWIAYGGPVGPAQAAEDVAFDFVEEARRAGARPVFYEVGAEDVPVMLDLGMQLHKMGKDAVVDLSRFSLEGSSRKKLRAAHARAGRDGLTLEILSPPHDPALIERLREISDAWLVAKHAREKGFSVGRFDPAWLGRWPLAVVLRESEPVAFANVMTAGDGRAASIGLMRHADDAPSGTMKYLFTELMLQLKACGCLRFSLGMAPLSGLAPERSSRLSDRFGAAIYRHGGGFYNFEGLRAFKQKFDPV</sequence>
<dbReference type="GO" id="GO:0055091">
    <property type="term" value="P:phospholipid homeostasis"/>
    <property type="evidence" value="ECO:0007669"/>
    <property type="project" value="TreeGrafter"/>
</dbReference>
<evidence type="ECO:0000256" key="4">
    <source>
        <dbReference type="ARBA" id="ARBA00022989"/>
    </source>
</evidence>
<dbReference type="AlphaFoldDB" id="A0A1I3PYI4"/>
<feature type="domain" description="Phosphatidylglycerol lysyltransferase C-terminal" evidence="6">
    <location>
        <begin position="18"/>
        <end position="297"/>
    </location>
</feature>
<dbReference type="PANTHER" id="PTHR34697">
    <property type="entry name" value="PHOSPHATIDYLGLYCEROL LYSYLTRANSFERASE"/>
    <property type="match status" value="1"/>
</dbReference>
<accession>A0A1I3PYI4</accession>
<dbReference type="InterPro" id="IPR024320">
    <property type="entry name" value="LPG_synthase_C"/>
</dbReference>
<evidence type="ECO:0000313" key="7">
    <source>
        <dbReference type="EMBL" id="SFJ26465.1"/>
    </source>
</evidence>
<keyword evidence="3" id="KW-0812">Transmembrane</keyword>
<proteinExistence type="predicted"/>
<dbReference type="Proteomes" id="UP000199377">
    <property type="component" value="Unassembled WGS sequence"/>
</dbReference>
<dbReference type="EMBL" id="FOQH01000022">
    <property type="protein sequence ID" value="SFJ26465.1"/>
    <property type="molecule type" value="Genomic_DNA"/>
</dbReference>
<reference evidence="7 8" key="1">
    <citation type="submission" date="2016-10" db="EMBL/GenBank/DDBJ databases">
        <authorList>
            <person name="de Groot N.N."/>
        </authorList>
    </citation>
    <scope>NUCLEOTIDE SEQUENCE [LARGE SCALE GENOMIC DNA]</scope>
    <source>
        <strain evidence="7 8">CGMCC 1.11030</strain>
    </source>
</reference>
<dbReference type="PANTHER" id="PTHR34697:SF2">
    <property type="entry name" value="PHOSPHATIDYLGLYCEROL LYSYLTRANSFERASE"/>
    <property type="match status" value="1"/>
</dbReference>
<dbReference type="GO" id="GO:0016755">
    <property type="term" value="F:aminoacyltransferase activity"/>
    <property type="evidence" value="ECO:0007669"/>
    <property type="project" value="TreeGrafter"/>
</dbReference>
<evidence type="ECO:0000256" key="3">
    <source>
        <dbReference type="ARBA" id="ARBA00022692"/>
    </source>
</evidence>
<evidence type="ECO:0000256" key="1">
    <source>
        <dbReference type="ARBA" id="ARBA00004651"/>
    </source>
</evidence>
<evidence type="ECO:0000256" key="5">
    <source>
        <dbReference type="ARBA" id="ARBA00023136"/>
    </source>
</evidence>
<protein>
    <submittedName>
        <fullName evidence="7">Phosphatidylglycerol lysyltransferase</fullName>
    </submittedName>
</protein>
<organism evidence="7 8">
    <name type="scientific">Albimonas pacifica</name>
    <dbReference type="NCBI Taxonomy" id="1114924"/>
    <lineage>
        <taxon>Bacteria</taxon>
        <taxon>Pseudomonadati</taxon>
        <taxon>Pseudomonadota</taxon>
        <taxon>Alphaproteobacteria</taxon>
        <taxon>Rhodobacterales</taxon>
        <taxon>Paracoccaceae</taxon>
        <taxon>Albimonas</taxon>
    </lineage>
</organism>
<keyword evidence="7" id="KW-0808">Transferase</keyword>